<accession>A0A8T0HPK2</accession>
<organism evidence="1 2">
    <name type="scientific">Ceratodon purpureus</name>
    <name type="common">Fire moss</name>
    <name type="synonym">Dicranum purpureum</name>
    <dbReference type="NCBI Taxonomy" id="3225"/>
    <lineage>
        <taxon>Eukaryota</taxon>
        <taxon>Viridiplantae</taxon>
        <taxon>Streptophyta</taxon>
        <taxon>Embryophyta</taxon>
        <taxon>Bryophyta</taxon>
        <taxon>Bryophytina</taxon>
        <taxon>Bryopsida</taxon>
        <taxon>Dicranidae</taxon>
        <taxon>Pseudoditrichales</taxon>
        <taxon>Ditrichaceae</taxon>
        <taxon>Ceratodon</taxon>
    </lineage>
</organism>
<keyword evidence="2" id="KW-1185">Reference proteome</keyword>
<evidence type="ECO:0000313" key="1">
    <source>
        <dbReference type="EMBL" id="KAG0572804.1"/>
    </source>
</evidence>
<dbReference type="AlphaFoldDB" id="A0A8T0HPK2"/>
<sequence>MAVAKVQELIQQNVLIIFSMEAQFLATWCGFLHGELWNEESYGTSAVDWVCV</sequence>
<evidence type="ECO:0000313" key="2">
    <source>
        <dbReference type="Proteomes" id="UP000822688"/>
    </source>
</evidence>
<protein>
    <submittedName>
        <fullName evidence="1">Uncharacterized protein</fullName>
    </submittedName>
</protein>
<gene>
    <name evidence="1" type="ORF">KC19_VG126700</name>
</gene>
<dbReference type="Proteomes" id="UP000822688">
    <property type="component" value="Chromosome V"/>
</dbReference>
<dbReference type="EMBL" id="CM026426">
    <property type="protein sequence ID" value="KAG0572804.1"/>
    <property type="molecule type" value="Genomic_DNA"/>
</dbReference>
<reference evidence="1" key="1">
    <citation type="submission" date="2020-06" db="EMBL/GenBank/DDBJ databases">
        <title>WGS assembly of Ceratodon purpureus strain R40.</title>
        <authorList>
            <person name="Carey S.B."/>
            <person name="Jenkins J."/>
            <person name="Shu S."/>
            <person name="Lovell J.T."/>
            <person name="Sreedasyam A."/>
            <person name="Maumus F."/>
            <person name="Tiley G.P."/>
            <person name="Fernandez-Pozo N."/>
            <person name="Barry K."/>
            <person name="Chen C."/>
            <person name="Wang M."/>
            <person name="Lipzen A."/>
            <person name="Daum C."/>
            <person name="Saski C.A."/>
            <person name="Payton A.C."/>
            <person name="Mcbreen J.C."/>
            <person name="Conrad R.E."/>
            <person name="Kollar L.M."/>
            <person name="Olsson S."/>
            <person name="Huttunen S."/>
            <person name="Landis J.B."/>
            <person name="Wickett N.J."/>
            <person name="Johnson M.G."/>
            <person name="Rensing S.A."/>
            <person name="Grimwood J."/>
            <person name="Schmutz J."/>
            <person name="Mcdaniel S.F."/>
        </authorList>
    </citation>
    <scope>NUCLEOTIDE SEQUENCE</scope>
    <source>
        <strain evidence="1">R40</strain>
    </source>
</reference>
<proteinExistence type="predicted"/>
<name>A0A8T0HPK2_CERPU</name>
<comment type="caution">
    <text evidence="1">The sequence shown here is derived from an EMBL/GenBank/DDBJ whole genome shotgun (WGS) entry which is preliminary data.</text>
</comment>